<feature type="compositionally biased region" description="Low complexity" evidence="5">
    <location>
        <begin position="7"/>
        <end position="29"/>
    </location>
</feature>
<keyword evidence="3" id="KW-0804">Transcription</keyword>
<reference evidence="8" key="1">
    <citation type="journal article" date="2019" name="Int. J. Syst. Evol. Microbiol.">
        <title>The Global Catalogue of Microorganisms (GCM) 10K type strain sequencing project: providing services to taxonomists for standard genome sequencing and annotation.</title>
        <authorList>
            <consortium name="The Broad Institute Genomics Platform"/>
            <consortium name="The Broad Institute Genome Sequencing Center for Infectious Disease"/>
            <person name="Wu L."/>
            <person name="Ma J."/>
        </authorList>
    </citation>
    <scope>NUCLEOTIDE SEQUENCE [LARGE SCALE GENOMIC DNA]</scope>
    <source>
        <strain evidence="8">CGMCC 4.7275</strain>
    </source>
</reference>
<dbReference type="InterPro" id="IPR025996">
    <property type="entry name" value="MT1864/Rv1816-like_C"/>
</dbReference>
<comment type="caution">
    <text evidence="7">The sequence shown here is derived from an EMBL/GenBank/DDBJ whole genome shotgun (WGS) entry which is preliminary data.</text>
</comment>
<dbReference type="Pfam" id="PF00440">
    <property type="entry name" value="TetR_N"/>
    <property type="match status" value="1"/>
</dbReference>
<dbReference type="PANTHER" id="PTHR30055">
    <property type="entry name" value="HTH-TYPE TRANSCRIPTIONAL REGULATOR RUTR"/>
    <property type="match status" value="1"/>
</dbReference>
<feature type="DNA-binding region" description="H-T-H motif" evidence="4">
    <location>
        <begin position="79"/>
        <end position="98"/>
    </location>
</feature>
<dbReference type="InterPro" id="IPR036271">
    <property type="entry name" value="Tet_transcr_reg_TetR-rel_C_sf"/>
</dbReference>
<sequence>MKKTTAEETATPTEPTGRAAPTAAAEGEVAGAGAGAGAATTRKPPRARNRRGEGGRLREDIVAAAVELLDESGDERAITLRSVARRVGIAAPSIYPHFPDQPAIMLAVVQGEFAGLEKDLRAAVDAAGDDPRDRLYAACTAYLDFARLHPERYRTMFGGLWLPALGDSSLTHGDLAALGSETMQLLVGLFGDCVAAGQATSTDVPSDTVALWLGLHGLAHQRAVSQAFPWPEDIADRIITTLAHLSEGESPSRLA</sequence>
<evidence type="ECO:0000313" key="8">
    <source>
        <dbReference type="Proteomes" id="UP000660265"/>
    </source>
</evidence>
<dbReference type="Proteomes" id="UP000660265">
    <property type="component" value="Unassembled WGS sequence"/>
</dbReference>
<proteinExistence type="predicted"/>
<feature type="region of interest" description="Disordered" evidence="5">
    <location>
        <begin position="1"/>
        <end position="55"/>
    </location>
</feature>
<evidence type="ECO:0000256" key="2">
    <source>
        <dbReference type="ARBA" id="ARBA00023125"/>
    </source>
</evidence>
<dbReference type="SUPFAM" id="SSF48498">
    <property type="entry name" value="Tetracyclin repressor-like, C-terminal domain"/>
    <property type="match status" value="1"/>
</dbReference>
<dbReference type="InterPro" id="IPR050109">
    <property type="entry name" value="HTH-type_TetR-like_transc_reg"/>
</dbReference>
<dbReference type="PANTHER" id="PTHR30055:SF234">
    <property type="entry name" value="HTH-TYPE TRANSCRIPTIONAL REGULATOR BETI"/>
    <property type="match status" value="1"/>
</dbReference>
<evidence type="ECO:0000259" key="6">
    <source>
        <dbReference type="PROSITE" id="PS50977"/>
    </source>
</evidence>
<dbReference type="InterPro" id="IPR001647">
    <property type="entry name" value="HTH_TetR"/>
</dbReference>
<protein>
    <recommendedName>
        <fullName evidence="6">HTH tetR-type domain-containing protein</fullName>
    </recommendedName>
</protein>
<feature type="domain" description="HTH tetR-type" evidence="6">
    <location>
        <begin position="55"/>
        <end position="116"/>
    </location>
</feature>
<dbReference type="SUPFAM" id="SSF46689">
    <property type="entry name" value="Homeodomain-like"/>
    <property type="match status" value="1"/>
</dbReference>
<gene>
    <name evidence="7" type="ORF">GCM10011583_62860</name>
</gene>
<evidence type="ECO:0000313" key="7">
    <source>
        <dbReference type="EMBL" id="GGK22296.1"/>
    </source>
</evidence>
<name>A0ABQ2ES40_9ACTN</name>
<evidence type="ECO:0000256" key="3">
    <source>
        <dbReference type="ARBA" id="ARBA00023163"/>
    </source>
</evidence>
<dbReference type="InterPro" id="IPR009057">
    <property type="entry name" value="Homeodomain-like_sf"/>
</dbReference>
<dbReference type="Pfam" id="PF13305">
    <property type="entry name" value="TetR_C_33"/>
    <property type="match status" value="1"/>
</dbReference>
<keyword evidence="1" id="KW-0805">Transcription regulation</keyword>
<organism evidence="7 8">
    <name type="scientific">Streptomyces camponoticapitis</name>
    <dbReference type="NCBI Taxonomy" id="1616125"/>
    <lineage>
        <taxon>Bacteria</taxon>
        <taxon>Bacillati</taxon>
        <taxon>Actinomycetota</taxon>
        <taxon>Actinomycetes</taxon>
        <taxon>Kitasatosporales</taxon>
        <taxon>Streptomycetaceae</taxon>
        <taxon>Streptomyces</taxon>
    </lineage>
</organism>
<keyword evidence="2 4" id="KW-0238">DNA-binding</keyword>
<dbReference type="EMBL" id="BMMV01000027">
    <property type="protein sequence ID" value="GGK22296.1"/>
    <property type="molecule type" value="Genomic_DNA"/>
</dbReference>
<accession>A0ABQ2ES40</accession>
<keyword evidence="8" id="KW-1185">Reference proteome</keyword>
<evidence type="ECO:0000256" key="5">
    <source>
        <dbReference type="SAM" id="MobiDB-lite"/>
    </source>
</evidence>
<dbReference type="RefSeq" id="WP_189110975.1">
    <property type="nucleotide sequence ID" value="NZ_BMMV01000027.1"/>
</dbReference>
<dbReference type="Gene3D" id="1.10.357.10">
    <property type="entry name" value="Tetracycline Repressor, domain 2"/>
    <property type="match status" value="1"/>
</dbReference>
<evidence type="ECO:0000256" key="4">
    <source>
        <dbReference type="PROSITE-ProRule" id="PRU00335"/>
    </source>
</evidence>
<dbReference type="PROSITE" id="PS50977">
    <property type="entry name" value="HTH_TETR_2"/>
    <property type="match status" value="1"/>
</dbReference>
<evidence type="ECO:0000256" key="1">
    <source>
        <dbReference type="ARBA" id="ARBA00023015"/>
    </source>
</evidence>